<feature type="compositionally biased region" description="Polar residues" evidence="8">
    <location>
        <begin position="303"/>
        <end position="315"/>
    </location>
</feature>
<evidence type="ECO:0000313" key="10">
    <source>
        <dbReference type="Proteomes" id="UP000694727"/>
    </source>
</evidence>
<dbReference type="GO" id="GO:0006508">
    <property type="term" value="P:proteolysis"/>
    <property type="evidence" value="ECO:0007669"/>
    <property type="project" value="UniProtKB-KW"/>
</dbReference>
<dbReference type="SUPFAM" id="SSF54001">
    <property type="entry name" value="Cysteine proteinases"/>
    <property type="match status" value="1"/>
</dbReference>
<dbReference type="EC" id="3.4.19.12" evidence="3"/>
<dbReference type="Pfam" id="PF10275">
    <property type="entry name" value="Peptidase_C65"/>
    <property type="match status" value="1"/>
</dbReference>
<evidence type="ECO:0000256" key="8">
    <source>
        <dbReference type="SAM" id="MobiDB-lite"/>
    </source>
</evidence>
<proteinExistence type="inferred from homology"/>
<keyword evidence="4" id="KW-0645">Protease</keyword>
<accession>A0A8D0TJW7</accession>
<reference evidence="9" key="1">
    <citation type="submission" date="2025-08" db="UniProtKB">
        <authorList>
            <consortium name="Ensembl"/>
        </authorList>
    </citation>
    <scope>IDENTIFICATION</scope>
</reference>
<keyword evidence="5" id="KW-0833">Ubl conjugation pathway</keyword>
<dbReference type="PANTHER" id="PTHR12931:SF19">
    <property type="entry name" value="UBIQUITIN THIOESTERASE OTUB1"/>
    <property type="match status" value="1"/>
</dbReference>
<dbReference type="FunFam" id="1.20.1300.20:FF:000001">
    <property type="entry name" value="Ubiquitin thioesterase OTUB1"/>
    <property type="match status" value="1"/>
</dbReference>
<dbReference type="AlphaFoldDB" id="A0A8D0TJW7"/>
<dbReference type="InterPro" id="IPR019400">
    <property type="entry name" value="Peptidase_C65_otubain"/>
</dbReference>
<keyword evidence="7" id="KW-0788">Thiol protease</keyword>
<evidence type="ECO:0000256" key="7">
    <source>
        <dbReference type="ARBA" id="ARBA00022807"/>
    </source>
</evidence>
<comment type="similarity">
    <text evidence="2">Belongs to the peptidase C65 family.</text>
</comment>
<evidence type="ECO:0000256" key="3">
    <source>
        <dbReference type="ARBA" id="ARBA00012759"/>
    </source>
</evidence>
<protein>
    <recommendedName>
        <fullName evidence="3">ubiquitinyl hydrolase 1</fullName>
        <ecNumber evidence="3">3.4.19.12</ecNumber>
    </recommendedName>
</protein>
<dbReference type="Gene3D" id="3.30.200.60">
    <property type="entry name" value="Peptidase C65 Otubain, subdomain 1"/>
    <property type="match status" value="1"/>
</dbReference>
<sequence>MAAEEPQQQKQEPLGSDSEGVNCLAYDEAIMAQQDRIQQEIAVQNPLVSERLELSVLYKEYAEDDNIYQQKIKDLHKKYSYIRKTRPDGNCFYRAFGFSHLEALLDDSKELQRFKAVSAKSKEDLVSQGFTEFTIEDFHNTFMDLIEQVEKQTSVADLLASFNDQSTSDYLVVYLRLLTSGYLQRESKFFEHFIEGGRTVKEFCQQVLPPPRFPDSLGPQGGSLGARGCTGWLGVRRRQDPGPERPLCCRRWSPCARRATTSTSSRWPRRSASPSRWSTWTAARAAPPTPTSSPRAPSPRSTFSTGLDTTTSSTNRAGPACRRPACPPLCQALDMYRGFFCGCKWSYFTPHALPCHTTFHVLLKGTLVVSRVCACPCSAAALLAALCLAAPPPSGGFLSAFHLSTPKPPRQE</sequence>
<feature type="compositionally biased region" description="Low complexity" evidence="8">
    <location>
        <begin position="260"/>
        <end position="302"/>
    </location>
</feature>
<feature type="region of interest" description="Disordered" evidence="8">
    <location>
        <begin position="260"/>
        <end position="320"/>
    </location>
</feature>
<keyword evidence="6" id="KW-0378">Hydrolase</keyword>
<dbReference type="InterPro" id="IPR042467">
    <property type="entry name" value="Peptidase_C65_otubain_sub2"/>
</dbReference>
<name>A0A8D0TJW7_PIG</name>
<evidence type="ECO:0000256" key="5">
    <source>
        <dbReference type="ARBA" id="ARBA00022786"/>
    </source>
</evidence>
<dbReference type="GO" id="GO:0004843">
    <property type="term" value="F:cysteine-type deubiquitinase activity"/>
    <property type="evidence" value="ECO:0007669"/>
    <property type="project" value="UniProtKB-EC"/>
</dbReference>
<organism evidence="9 10">
    <name type="scientific">Sus scrofa</name>
    <name type="common">Pig</name>
    <dbReference type="NCBI Taxonomy" id="9823"/>
    <lineage>
        <taxon>Eukaryota</taxon>
        <taxon>Metazoa</taxon>
        <taxon>Chordata</taxon>
        <taxon>Craniata</taxon>
        <taxon>Vertebrata</taxon>
        <taxon>Euteleostomi</taxon>
        <taxon>Mammalia</taxon>
        <taxon>Eutheria</taxon>
        <taxon>Laurasiatheria</taxon>
        <taxon>Artiodactyla</taxon>
        <taxon>Suina</taxon>
        <taxon>Suidae</taxon>
        <taxon>Sus</taxon>
    </lineage>
</organism>
<evidence type="ECO:0000256" key="2">
    <source>
        <dbReference type="ARBA" id="ARBA00006579"/>
    </source>
</evidence>
<dbReference type="InterPro" id="IPR038765">
    <property type="entry name" value="Papain-like_cys_pep_sf"/>
</dbReference>
<evidence type="ECO:0000256" key="1">
    <source>
        <dbReference type="ARBA" id="ARBA00000707"/>
    </source>
</evidence>
<dbReference type="Proteomes" id="UP000694727">
    <property type="component" value="Unplaced"/>
</dbReference>
<comment type="catalytic activity">
    <reaction evidence="1">
        <text>Thiol-dependent hydrolysis of ester, thioester, amide, peptide and isopeptide bonds formed by the C-terminal Gly of ubiquitin (a 76-residue protein attached to proteins as an intracellular targeting signal).</text>
        <dbReference type="EC" id="3.4.19.12"/>
    </reaction>
</comment>
<dbReference type="Gene3D" id="1.20.1300.20">
    <property type="entry name" value="Peptidase C65 Otubain, subdomain 2"/>
    <property type="match status" value="1"/>
</dbReference>
<evidence type="ECO:0000256" key="6">
    <source>
        <dbReference type="ARBA" id="ARBA00022801"/>
    </source>
</evidence>
<dbReference type="Ensembl" id="ENSSSCT00025105364.1">
    <property type="protein sequence ID" value="ENSSSCP00025047065.1"/>
    <property type="gene ID" value="ENSSSCG00025076143.1"/>
</dbReference>
<evidence type="ECO:0000313" key="9">
    <source>
        <dbReference type="Ensembl" id="ENSSSCP00025047065.1"/>
    </source>
</evidence>
<dbReference type="InterPro" id="IPR042468">
    <property type="entry name" value="Peptidase_C65_otubain_sub1"/>
</dbReference>
<evidence type="ECO:0000256" key="4">
    <source>
        <dbReference type="ARBA" id="ARBA00022670"/>
    </source>
</evidence>
<dbReference type="PANTHER" id="PTHR12931">
    <property type="entry name" value="UBIQUITIN THIOLESTERASE PROTEIN OTUB"/>
    <property type="match status" value="1"/>
</dbReference>